<dbReference type="EMBL" id="JANBPK010000922">
    <property type="protein sequence ID" value="KAJ2928559.1"/>
    <property type="molecule type" value="Genomic_DNA"/>
</dbReference>
<evidence type="ECO:0000313" key="2">
    <source>
        <dbReference type="EMBL" id="KAJ2928559.1"/>
    </source>
</evidence>
<reference evidence="2" key="1">
    <citation type="submission" date="2022-06" db="EMBL/GenBank/DDBJ databases">
        <title>Genome Sequence of Candolleomyces eurysporus.</title>
        <authorList>
            <person name="Buettner E."/>
        </authorList>
    </citation>
    <scope>NUCLEOTIDE SEQUENCE</scope>
    <source>
        <strain evidence="2">VTCC 930004</strain>
    </source>
</reference>
<feature type="region of interest" description="Disordered" evidence="1">
    <location>
        <begin position="423"/>
        <end position="450"/>
    </location>
</feature>
<dbReference type="AlphaFoldDB" id="A0A9W8J958"/>
<keyword evidence="3" id="KW-1185">Reference proteome</keyword>
<dbReference type="Proteomes" id="UP001140091">
    <property type="component" value="Unassembled WGS sequence"/>
</dbReference>
<accession>A0A9W8J958</accession>
<gene>
    <name evidence="2" type="ORF">H1R20_g8513</name>
</gene>
<sequence>MVDFVSKNAGNTLLYVYVQCDAALQAPVILQAKTILSNASRLKSVVINLQSLARHDGKMLVNMLFHDMIGSADNLEYLKIAAGVRVSDGCEPPFAGGVPSLRYLELTQFRVPWTSHFLQPTCLTHLLMRPHLHQHRSSTISSVALLTSKTLHLELNHKGVEIPSPHDAESSIQLHSLELLEISSTLHIICTLLGRVRISRSNISHLVLDVFLPDEVEPTEGINQFLLAWRHAIGNQHRDPFSPECIRLLKTESIKGEWTYGYAIQLQTSLPTLLGLRYHSKTGLRCSPWAKIKVRSPGERFLEHGEQFPFPNPVAFKQLWSLANLSILILNTELPWSYWPELSLSLVLEAIHIPAANVNGFVEFPLLERWCPPLAPAGPQSVQIAFPALRLFIVGAMANYQEVPDRIRAARRVVDALERRALSGGDSPHVSTSPRLDSLESISCSSEIPR</sequence>
<comment type="caution">
    <text evidence="2">The sequence shown here is derived from an EMBL/GenBank/DDBJ whole genome shotgun (WGS) entry which is preliminary data.</text>
</comment>
<proteinExistence type="predicted"/>
<evidence type="ECO:0000256" key="1">
    <source>
        <dbReference type="SAM" id="MobiDB-lite"/>
    </source>
</evidence>
<name>A0A9W8J958_9AGAR</name>
<organism evidence="2 3">
    <name type="scientific">Candolleomyces eurysporus</name>
    <dbReference type="NCBI Taxonomy" id="2828524"/>
    <lineage>
        <taxon>Eukaryota</taxon>
        <taxon>Fungi</taxon>
        <taxon>Dikarya</taxon>
        <taxon>Basidiomycota</taxon>
        <taxon>Agaricomycotina</taxon>
        <taxon>Agaricomycetes</taxon>
        <taxon>Agaricomycetidae</taxon>
        <taxon>Agaricales</taxon>
        <taxon>Agaricineae</taxon>
        <taxon>Psathyrellaceae</taxon>
        <taxon>Candolleomyces</taxon>
    </lineage>
</organism>
<protein>
    <submittedName>
        <fullName evidence="2">Uncharacterized protein</fullName>
    </submittedName>
</protein>
<feature type="non-terminal residue" evidence="2">
    <location>
        <position position="450"/>
    </location>
</feature>
<evidence type="ECO:0000313" key="3">
    <source>
        <dbReference type="Proteomes" id="UP001140091"/>
    </source>
</evidence>
<feature type="compositionally biased region" description="Polar residues" evidence="1">
    <location>
        <begin position="429"/>
        <end position="450"/>
    </location>
</feature>